<gene>
    <name evidence="4" type="ORF">SAMN05192583_3326</name>
</gene>
<name>A0A1H8ILH4_9SPHN</name>
<dbReference type="InterPro" id="IPR029018">
    <property type="entry name" value="Hex-like_dom2"/>
</dbReference>
<dbReference type="Gene3D" id="3.20.20.520">
    <property type="entry name" value="Glycosyl hydrolase family 115"/>
    <property type="match status" value="1"/>
</dbReference>
<protein>
    <submittedName>
        <fullName evidence="4">Glycosyl hydrolase family 115</fullName>
    </submittedName>
</protein>
<dbReference type="Gene3D" id="3.30.379.10">
    <property type="entry name" value="Chitobiase/beta-hexosaminidase domain 2-like"/>
    <property type="match status" value="1"/>
</dbReference>
<dbReference type="PANTHER" id="PTHR37842">
    <property type="match status" value="1"/>
</dbReference>
<dbReference type="InterPro" id="IPR041437">
    <property type="entry name" value="GH115_C"/>
</dbReference>
<dbReference type="Gene3D" id="1.20.58.2150">
    <property type="match status" value="1"/>
</dbReference>
<feature type="domain" description="Gylcosyl hydrolase 115 C-terminal" evidence="3">
    <location>
        <begin position="693"/>
        <end position="862"/>
    </location>
</feature>
<dbReference type="AlphaFoldDB" id="A0A1H8ILH4"/>
<feature type="region of interest" description="Disordered" evidence="2">
    <location>
        <begin position="666"/>
        <end position="688"/>
    </location>
</feature>
<dbReference type="RefSeq" id="WP_244501646.1">
    <property type="nucleotide sequence ID" value="NZ_FOCF01000010.1"/>
</dbReference>
<evidence type="ECO:0000256" key="1">
    <source>
        <dbReference type="ARBA" id="ARBA00022801"/>
    </source>
</evidence>
<dbReference type="STRING" id="1166340.SAMN05192583_3326"/>
<dbReference type="InterPro" id="IPR031924">
    <property type="entry name" value="GH115"/>
</dbReference>
<keyword evidence="1 4" id="KW-0378">Hydrolase</keyword>
<organism evidence="4 5">
    <name type="scientific">Sphingomonas gellani</name>
    <dbReference type="NCBI Taxonomy" id="1166340"/>
    <lineage>
        <taxon>Bacteria</taxon>
        <taxon>Pseudomonadati</taxon>
        <taxon>Pseudomonadota</taxon>
        <taxon>Alphaproteobacteria</taxon>
        <taxon>Sphingomonadales</taxon>
        <taxon>Sphingomonadaceae</taxon>
        <taxon>Sphingomonas</taxon>
    </lineage>
</organism>
<dbReference type="InterPro" id="IPR042301">
    <property type="entry name" value="GH115_sf"/>
</dbReference>
<accession>A0A1H8ILH4</accession>
<dbReference type="Gene3D" id="2.60.120.1620">
    <property type="match status" value="1"/>
</dbReference>
<dbReference type="PANTHER" id="PTHR37842:SF2">
    <property type="entry name" value="GYLCOSYL HYDROLASE 115 C-TERMINAL DOMAIN-CONTAINING PROTEIN"/>
    <property type="match status" value="1"/>
</dbReference>
<dbReference type="GO" id="GO:0005975">
    <property type="term" value="P:carbohydrate metabolic process"/>
    <property type="evidence" value="ECO:0007669"/>
    <property type="project" value="UniProtKB-ARBA"/>
</dbReference>
<dbReference type="Proteomes" id="UP000199206">
    <property type="component" value="Unassembled WGS sequence"/>
</dbReference>
<dbReference type="EMBL" id="FOCF01000010">
    <property type="protein sequence ID" value="SEN69199.1"/>
    <property type="molecule type" value="Genomic_DNA"/>
</dbReference>
<dbReference type="Pfam" id="PF15979">
    <property type="entry name" value="Glyco_hydro_115"/>
    <property type="match status" value="1"/>
</dbReference>
<evidence type="ECO:0000259" key="3">
    <source>
        <dbReference type="Pfam" id="PF17829"/>
    </source>
</evidence>
<dbReference type="Pfam" id="PF17829">
    <property type="entry name" value="GH115_C"/>
    <property type="match status" value="1"/>
</dbReference>
<dbReference type="GO" id="GO:0016787">
    <property type="term" value="F:hydrolase activity"/>
    <property type="evidence" value="ECO:0007669"/>
    <property type="project" value="UniProtKB-KW"/>
</dbReference>
<evidence type="ECO:0000313" key="4">
    <source>
        <dbReference type="EMBL" id="SEN69199.1"/>
    </source>
</evidence>
<evidence type="ECO:0000256" key="2">
    <source>
        <dbReference type="SAM" id="MobiDB-lite"/>
    </source>
</evidence>
<sequence>MSSAAAVGAAFCMPPVRAARPSARPAGRHGSFGLIVNGKPAGVLVDAGAGSAVRHVATSFAADLQRVSGTAPARPVGPDAAQGPMVIIGVLGQSPIIDRLAAQGRLDVADLAGEWEAYRQTVVDRPFPGVPRALVITGSDRRGAVFGTYDVSERIGVSPWHWFADVPVARRTSVFLPADPRRDQPRVRYRGFFINDEAPAFSNWAIEKFGGANHRMYAHVFELLLRLKGNYLWPAMWAPRAFNADDPQNTVLADAMGVVMGTSHHEPLTRAQDEWHRNTDGGVTGGTWDYTTNRDNLRRFWRGGVERMMSKGDGRGYESLLTVGMRGDGDEAMAEGTATELLETIVADQRRIIADVTGRPAEQTPQMWALYKEVQDYYDHGMKVPDDVTLLFSDDNWGQIRRLPPPDAAPRKGGYGVYYHFDYVGGPRNYKWINTNQIEKVWQQMDLAYSRGARNIWIVNVGDIKPMEFPLSFFMRQAWNPEAMTPAALAAYPDNWAQAVFGPDQAGRIGDMLATYGRYAARRKPELIDQDSFPLGAKTGPGPLDGGEFGAMVAQWDALEGRMLDVRARLRPEQRDAYFQLVEHPISAFANLYRLYYAAAWNKRLAAANDPRANAFADQVEVLFRRDQELTDRYHQIAGGKWNHMMSQVHMSYVIWNDPVRQTMPSVTRVGGDVPEEERRRPPNFARRNAAPDGVIAIDATAFSRKRDAKGLAWTPIANLGRTGGALVALPQGRPATTATDAVRVDYDIAVQVPGAARLGVYLVPTLDTTAHGAMRIGVSVDGGPMQVLAFDLEATGGDQDAPTKARWAEAVSNNAIHLEAELGQLARGRHVLTLWRLDDNVVPQKLVVSTVPVPQSYLGPVAPA</sequence>
<reference evidence="5" key="1">
    <citation type="submission" date="2016-10" db="EMBL/GenBank/DDBJ databases">
        <authorList>
            <person name="Varghese N."/>
            <person name="Submissions S."/>
        </authorList>
    </citation>
    <scope>NUCLEOTIDE SEQUENCE [LARGE SCALE GENOMIC DNA]</scope>
    <source>
        <strain evidence="5">S6-262</strain>
    </source>
</reference>
<evidence type="ECO:0000313" key="5">
    <source>
        <dbReference type="Proteomes" id="UP000199206"/>
    </source>
</evidence>
<keyword evidence="5" id="KW-1185">Reference proteome</keyword>
<proteinExistence type="predicted"/>